<dbReference type="Gene3D" id="3.30.40.10">
    <property type="entry name" value="Zinc/RING finger domain, C3HC4 (zinc finger)"/>
    <property type="match status" value="1"/>
</dbReference>
<protein>
    <recommendedName>
        <fullName evidence="2">U-box domain-containing protein</fullName>
    </recommendedName>
</protein>
<dbReference type="EMBL" id="CAJOBD010001919">
    <property type="protein sequence ID" value="CAF3841069.1"/>
    <property type="molecule type" value="Genomic_DNA"/>
</dbReference>
<dbReference type="InterPro" id="IPR013083">
    <property type="entry name" value="Znf_RING/FYVE/PHD"/>
</dbReference>
<dbReference type="AlphaFoldDB" id="A0A819DXX7"/>
<keyword evidence="1" id="KW-0812">Transmembrane</keyword>
<organism evidence="3 4">
    <name type="scientific">Rotaria sordida</name>
    <dbReference type="NCBI Taxonomy" id="392033"/>
    <lineage>
        <taxon>Eukaryota</taxon>
        <taxon>Metazoa</taxon>
        <taxon>Spiralia</taxon>
        <taxon>Gnathifera</taxon>
        <taxon>Rotifera</taxon>
        <taxon>Eurotatoria</taxon>
        <taxon>Bdelloidea</taxon>
        <taxon>Philodinida</taxon>
        <taxon>Philodinidae</taxon>
        <taxon>Rotaria</taxon>
    </lineage>
</organism>
<evidence type="ECO:0000256" key="1">
    <source>
        <dbReference type="SAM" id="Phobius"/>
    </source>
</evidence>
<accession>A0A819DXX7</accession>
<dbReference type="CDD" id="cd16655">
    <property type="entry name" value="RING-Ubox_WDSUB1-like"/>
    <property type="match status" value="1"/>
</dbReference>
<dbReference type="SUPFAM" id="SSF57850">
    <property type="entry name" value="RING/U-box"/>
    <property type="match status" value="1"/>
</dbReference>
<dbReference type="GO" id="GO:0016567">
    <property type="term" value="P:protein ubiquitination"/>
    <property type="evidence" value="ECO:0007669"/>
    <property type="project" value="InterPro"/>
</dbReference>
<keyword evidence="1" id="KW-1133">Transmembrane helix</keyword>
<dbReference type="InterPro" id="IPR003613">
    <property type="entry name" value="Ubox_domain"/>
</dbReference>
<dbReference type="GO" id="GO:0004842">
    <property type="term" value="F:ubiquitin-protein transferase activity"/>
    <property type="evidence" value="ECO:0007669"/>
    <property type="project" value="InterPro"/>
</dbReference>
<evidence type="ECO:0000313" key="3">
    <source>
        <dbReference type="EMBL" id="CAF3841069.1"/>
    </source>
</evidence>
<comment type="caution">
    <text evidence="3">The sequence shown here is derived from an EMBL/GenBank/DDBJ whole genome shotgun (WGS) entry which is preliminary data.</text>
</comment>
<reference evidence="3" key="1">
    <citation type="submission" date="2021-02" db="EMBL/GenBank/DDBJ databases">
        <authorList>
            <person name="Nowell W R."/>
        </authorList>
    </citation>
    <scope>NUCLEOTIDE SEQUENCE</scope>
</reference>
<feature type="transmembrane region" description="Helical" evidence="1">
    <location>
        <begin position="129"/>
        <end position="150"/>
    </location>
</feature>
<sequence length="252" mass="28883">MTEENSKTDIENPDLICPITFELFRDPVIAKDGHVYEREAITRWILQHGTSPLTRQPLQINDLQPDDRLRHLAHQGRNSTVSYNAHDASIILPPLRRLSININVRVAPEQTSNLTRITRQVNQCPIKKILIIICLIIIPPFIIFGIALGITNFVSRGVTTCFVNSVLPVQINHFLSSCEDCYIYACINDEQPTIRTLTETKIILSQRGFITTEMIETTYILILTTNVFISTHLFYTHQDQQFFIHVQVCINQ</sequence>
<name>A0A819DXX7_9BILA</name>
<keyword evidence="1" id="KW-0472">Membrane</keyword>
<gene>
    <name evidence="3" type="ORF">JBS370_LOCUS17655</name>
</gene>
<dbReference type="PROSITE" id="PS51698">
    <property type="entry name" value="U_BOX"/>
    <property type="match status" value="1"/>
</dbReference>
<dbReference type="InterPro" id="IPR052085">
    <property type="entry name" value="WD-SAM-U-box"/>
</dbReference>
<dbReference type="Proteomes" id="UP000663836">
    <property type="component" value="Unassembled WGS sequence"/>
</dbReference>
<dbReference type="PANTHER" id="PTHR46573">
    <property type="entry name" value="WD REPEAT, SAM AND U-BOX DOMAIN-CONTAINING PROTEIN 1"/>
    <property type="match status" value="1"/>
</dbReference>
<dbReference type="SMART" id="SM00504">
    <property type="entry name" value="Ubox"/>
    <property type="match status" value="1"/>
</dbReference>
<proteinExistence type="predicted"/>
<evidence type="ECO:0000313" key="4">
    <source>
        <dbReference type="Proteomes" id="UP000663836"/>
    </source>
</evidence>
<dbReference type="PANTHER" id="PTHR46573:SF1">
    <property type="entry name" value="WD REPEAT, SAM AND U-BOX DOMAIN-CONTAINING PROTEIN 1"/>
    <property type="match status" value="1"/>
</dbReference>
<evidence type="ECO:0000259" key="2">
    <source>
        <dbReference type="PROSITE" id="PS51698"/>
    </source>
</evidence>
<dbReference type="Pfam" id="PF04564">
    <property type="entry name" value="U-box"/>
    <property type="match status" value="1"/>
</dbReference>
<feature type="domain" description="U-box" evidence="2">
    <location>
        <begin position="10"/>
        <end position="84"/>
    </location>
</feature>